<keyword evidence="3" id="KW-0812">Transmembrane</keyword>
<dbReference type="PANTHER" id="PTHR42964:SF1">
    <property type="entry name" value="POLYKETIDE BIOSYNTHESIS ENOYL-COA HYDRATASE PKSH-RELATED"/>
    <property type="match status" value="1"/>
</dbReference>
<sequence length="260" mass="28996">MDLFKQVLYETKGKIALITLNRPEKRNALNPELIDELDKAFEMAMDENIRCVILTGAGNSFCAGADLEYLQKISNLNSYENYADAEKLAQLYKKIFTFPKITIAMVNGFALAGGCGLASVCDFVIASKENAKFGYTETRIGFIPAIVMTFLIRRITGSKARELLIRGNIIDADEAVKIGLANYSVPDADLKNFTFQFADELISETSSESIKFVKEMLSNVYFMCLGSAIEYAKGMNSISRLTDDCKKGINAFLKKEKIKW</sequence>
<dbReference type="CDD" id="cd06558">
    <property type="entry name" value="crotonase-like"/>
    <property type="match status" value="1"/>
</dbReference>
<evidence type="ECO:0000256" key="3">
    <source>
        <dbReference type="SAM" id="Phobius"/>
    </source>
</evidence>
<dbReference type="InterPro" id="IPR029045">
    <property type="entry name" value="ClpP/crotonase-like_dom_sf"/>
</dbReference>
<feature type="transmembrane region" description="Helical" evidence="3">
    <location>
        <begin position="101"/>
        <end position="126"/>
    </location>
</feature>
<dbReference type="Pfam" id="PF00378">
    <property type="entry name" value="ECH_1"/>
    <property type="match status" value="1"/>
</dbReference>
<protein>
    <submittedName>
        <fullName evidence="4">Methylglutaconyl-CoA hydratase</fullName>
    </submittedName>
</protein>
<evidence type="ECO:0000256" key="2">
    <source>
        <dbReference type="RuleBase" id="RU003707"/>
    </source>
</evidence>
<dbReference type="PANTHER" id="PTHR42964">
    <property type="entry name" value="ENOYL-COA HYDRATASE"/>
    <property type="match status" value="1"/>
</dbReference>
<evidence type="ECO:0000313" key="4">
    <source>
        <dbReference type="EMBL" id="CUU08998.1"/>
    </source>
</evidence>
<dbReference type="OrthoDB" id="9807606at2"/>
<accession>A0A0S4NFK1</accession>
<keyword evidence="3" id="KW-0472">Membrane</keyword>
<dbReference type="AlphaFoldDB" id="A0A0S4NFK1"/>
<keyword evidence="5" id="KW-1185">Reference proteome</keyword>
<dbReference type="Gene3D" id="3.90.226.10">
    <property type="entry name" value="2-enoyl-CoA Hydratase, Chain A, domain 1"/>
    <property type="match status" value="1"/>
</dbReference>
<dbReference type="PROSITE" id="PS00166">
    <property type="entry name" value="ENOYL_COA_HYDRATASE"/>
    <property type="match status" value="1"/>
</dbReference>
<organism evidence="4 5">
    <name type="scientific">Candidatus Thermokryptus mobilis</name>
    <dbReference type="NCBI Taxonomy" id="1643428"/>
    <lineage>
        <taxon>Bacteria</taxon>
        <taxon>Pseudomonadati</taxon>
        <taxon>Candidatus Kryptoniota</taxon>
        <taxon>Candidatus Thermokryptus</taxon>
    </lineage>
</organism>
<keyword evidence="3" id="KW-1133">Transmembrane helix</keyword>
<dbReference type="InterPro" id="IPR051683">
    <property type="entry name" value="Enoyl-CoA_Hydratase/Isomerase"/>
</dbReference>
<comment type="similarity">
    <text evidence="1 2">Belongs to the enoyl-CoA hydratase/isomerase family.</text>
</comment>
<dbReference type="RefSeq" id="WP_140945930.1">
    <property type="nucleotide sequence ID" value="NZ_FAOO01000027.1"/>
</dbReference>
<evidence type="ECO:0000313" key="5">
    <source>
        <dbReference type="Proteomes" id="UP000320623"/>
    </source>
</evidence>
<reference evidence="5" key="1">
    <citation type="submission" date="2015-11" db="EMBL/GenBank/DDBJ databases">
        <authorList>
            <person name="Varghese N."/>
        </authorList>
    </citation>
    <scope>NUCLEOTIDE SEQUENCE [LARGE SCALE GENOMIC DNA]</scope>
</reference>
<dbReference type="GO" id="GO:0008300">
    <property type="term" value="P:isoprenoid catabolic process"/>
    <property type="evidence" value="ECO:0007669"/>
    <property type="project" value="TreeGrafter"/>
</dbReference>
<gene>
    <name evidence="4" type="ORF">JGI1_02233</name>
</gene>
<dbReference type="InterPro" id="IPR001753">
    <property type="entry name" value="Enoyl-CoA_hydra/iso"/>
</dbReference>
<dbReference type="GO" id="GO:0003824">
    <property type="term" value="F:catalytic activity"/>
    <property type="evidence" value="ECO:0007669"/>
    <property type="project" value="InterPro"/>
</dbReference>
<dbReference type="STRING" id="1643428.GCA_001442855_02184"/>
<dbReference type="InterPro" id="IPR018376">
    <property type="entry name" value="Enoyl-CoA_hyd/isom_CS"/>
</dbReference>
<name>A0A0S4NFK1_9BACT</name>
<feature type="transmembrane region" description="Helical" evidence="3">
    <location>
        <begin position="138"/>
        <end position="156"/>
    </location>
</feature>
<proteinExistence type="inferred from homology"/>
<dbReference type="Proteomes" id="UP000320623">
    <property type="component" value="Unassembled WGS sequence"/>
</dbReference>
<evidence type="ECO:0000256" key="1">
    <source>
        <dbReference type="ARBA" id="ARBA00005254"/>
    </source>
</evidence>
<dbReference type="EMBL" id="FAOO01000027">
    <property type="protein sequence ID" value="CUU08998.1"/>
    <property type="molecule type" value="Genomic_DNA"/>
</dbReference>
<dbReference type="SUPFAM" id="SSF52096">
    <property type="entry name" value="ClpP/crotonase"/>
    <property type="match status" value="1"/>
</dbReference>